<dbReference type="PANTHER" id="PTHR31528:SF1">
    <property type="entry name" value="4-AMINO-5-HYDROXYMETHYL-2-METHYLPYRIMIDINE PHOSPHATE SYNTHASE THI11-RELATED"/>
    <property type="match status" value="1"/>
</dbReference>
<evidence type="ECO:0000256" key="7">
    <source>
        <dbReference type="ARBA" id="ARBA00022898"/>
    </source>
</evidence>
<organism evidence="14 15">
    <name type="scientific">Agrococcus carbonis</name>
    <dbReference type="NCBI Taxonomy" id="684552"/>
    <lineage>
        <taxon>Bacteria</taxon>
        <taxon>Bacillati</taxon>
        <taxon>Actinomycetota</taxon>
        <taxon>Actinomycetes</taxon>
        <taxon>Micrococcales</taxon>
        <taxon>Microbacteriaceae</taxon>
        <taxon>Agrococcus</taxon>
    </lineage>
</organism>
<sequence>MKNQHKRAARSLSLLAAAALALTACSGMGAEAQPAAEPTANGDCASVDSVTVVLQWVAQAQFAGYYAADANGHYADQCLDVTIQEGGTNVVPQQVVASGNAEFAVSHVVKSMLTREQGADIVNIGQVFERGGYLQVAWADSGIESLEDLAGTRMGSWGGGNELVLYGALRDRGIEPTTDIEILQQPFDMSMLLNREVDSVQAKGYNELAQLLETVNPDTGELYQREDFSIIDLQAEGYSVLEDSLYARDSWLAEEGNEDIATRFLAATYMGWADCRDDADACVQTVLQQGSALGTSHQQWMMNEINALIWPSTNGIGRLDEASWQQSMQFAIDGEMLEAEPEGGYRTDLTEAALAIVEEAGYDIMGADWQRAEVELVEGGR</sequence>
<gene>
    <name evidence="14" type="ORF">SAMN04489719_1281</name>
</gene>
<evidence type="ECO:0000313" key="14">
    <source>
        <dbReference type="EMBL" id="SDR99055.1"/>
    </source>
</evidence>
<evidence type="ECO:0000256" key="6">
    <source>
        <dbReference type="ARBA" id="ARBA00022723"/>
    </source>
</evidence>
<dbReference type="GO" id="GO:0009228">
    <property type="term" value="P:thiamine biosynthetic process"/>
    <property type="evidence" value="ECO:0007669"/>
    <property type="project" value="UniProtKB-KW"/>
</dbReference>
<evidence type="ECO:0000313" key="15">
    <source>
        <dbReference type="Proteomes" id="UP000199649"/>
    </source>
</evidence>
<dbReference type="OrthoDB" id="174578at2"/>
<evidence type="ECO:0000256" key="10">
    <source>
        <dbReference type="ARBA" id="ARBA00033171"/>
    </source>
</evidence>
<evidence type="ECO:0000256" key="1">
    <source>
        <dbReference type="ARBA" id="ARBA00003469"/>
    </source>
</evidence>
<evidence type="ECO:0000256" key="9">
    <source>
        <dbReference type="ARBA" id="ARBA00023004"/>
    </source>
</evidence>
<evidence type="ECO:0000256" key="5">
    <source>
        <dbReference type="ARBA" id="ARBA00022679"/>
    </source>
</evidence>
<protein>
    <recommendedName>
        <fullName evidence="10">Thiamine pyrimidine synthase</fullName>
    </recommendedName>
</protein>
<evidence type="ECO:0000256" key="3">
    <source>
        <dbReference type="ARBA" id="ARBA00009406"/>
    </source>
</evidence>
<proteinExistence type="inferred from homology"/>
<comment type="catalytic activity">
    <reaction evidence="11">
        <text>N(6)-(pyridoxal phosphate)-L-lysyl-[4-amino-5-hydroxymethyl-2-methylpyrimidine phosphate synthase] + L-histidyl-[4-amino-5-hydroxymethyl-2-methylpyrimidine phosphate synthase] + 2 Fe(3+) + 4 H2O = L-lysyl-[4-amino-5-hydroxymethyl-2-methylpyrimidine phosphate synthase] + (2S)-2-amino-5-hydroxy-4-oxopentanoyl-[4-amino-5-hydroxymethyl-2-methylpyrimidine phosphate synthase] + 4-amino-2-methyl-5-(phosphooxymethyl)pyrimidine + 3-oxopropanoate + 2 Fe(2+) + 2 H(+)</text>
        <dbReference type="Rhea" id="RHEA:65756"/>
        <dbReference type="Rhea" id="RHEA-COMP:16892"/>
        <dbReference type="Rhea" id="RHEA-COMP:16893"/>
        <dbReference type="Rhea" id="RHEA-COMP:16894"/>
        <dbReference type="Rhea" id="RHEA-COMP:16895"/>
        <dbReference type="ChEBI" id="CHEBI:15377"/>
        <dbReference type="ChEBI" id="CHEBI:15378"/>
        <dbReference type="ChEBI" id="CHEBI:29033"/>
        <dbReference type="ChEBI" id="CHEBI:29034"/>
        <dbReference type="ChEBI" id="CHEBI:29969"/>
        <dbReference type="ChEBI" id="CHEBI:29979"/>
        <dbReference type="ChEBI" id="CHEBI:33190"/>
        <dbReference type="ChEBI" id="CHEBI:58354"/>
        <dbReference type="ChEBI" id="CHEBI:143915"/>
        <dbReference type="ChEBI" id="CHEBI:157692"/>
    </reaction>
    <physiologicalReaction direction="left-to-right" evidence="11">
        <dbReference type="Rhea" id="RHEA:65757"/>
    </physiologicalReaction>
</comment>
<dbReference type="RefSeq" id="WP_092666238.1">
    <property type="nucleotide sequence ID" value="NZ_LT629734.1"/>
</dbReference>
<dbReference type="STRING" id="684552.SAMN04489719_1281"/>
<dbReference type="GO" id="GO:0016740">
    <property type="term" value="F:transferase activity"/>
    <property type="evidence" value="ECO:0007669"/>
    <property type="project" value="UniProtKB-KW"/>
</dbReference>
<dbReference type="Proteomes" id="UP000199649">
    <property type="component" value="Chromosome I"/>
</dbReference>
<keyword evidence="12" id="KW-0732">Signal</keyword>
<evidence type="ECO:0000256" key="8">
    <source>
        <dbReference type="ARBA" id="ARBA00022977"/>
    </source>
</evidence>
<keyword evidence="5" id="KW-0808">Transferase</keyword>
<evidence type="ECO:0000256" key="11">
    <source>
        <dbReference type="ARBA" id="ARBA00048179"/>
    </source>
</evidence>
<feature type="domain" description="SsuA/THI5-like" evidence="13">
    <location>
        <begin position="60"/>
        <end position="278"/>
    </location>
</feature>
<evidence type="ECO:0000259" key="13">
    <source>
        <dbReference type="Pfam" id="PF09084"/>
    </source>
</evidence>
<comment type="similarity">
    <text evidence="3">Belongs to the NMT1/THI5 family.</text>
</comment>
<dbReference type="EMBL" id="LT629734">
    <property type="protein sequence ID" value="SDR99055.1"/>
    <property type="molecule type" value="Genomic_DNA"/>
</dbReference>
<keyword evidence="8" id="KW-0784">Thiamine biosynthesis</keyword>
<feature type="signal peptide" evidence="12">
    <location>
        <begin position="1"/>
        <end position="29"/>
    </location>
</feature>
<dbReference type="SUPFAM" id="SSF53850">
    <property type="entry name" value="Periplasmic binding protein-like II"/>
    <property type="match status" value="1"/>
</dbReference>
<name>A0A1H1NK42_9MICO</name>
<accession>A0A1H1NK42</accession>
<comment type="function">
    <text evidence="1">Responsible for the formation of the pyrimidine heterocycle in the thiamine biosynthesis pathway. Catalyzes the formation of hydroxymethylpyrimidine phosphate (HMP-P) from histidine and pyridoxal phosphate (PLP). The protein uses PLP and the active site histidine to form HMP-P, generating an inactive enzyme. The enzyme can only undergo a single turnover, which suggests it is a suicide enzyme.</text>
</comment>
<evidence type="ECO:0000256" key="4">
    <source>
        <dbReference type="ARBA" id="ARBA00011738"/>
    </source>
</evidence>
<keyword evidence="7" id="KW-0663">Pyridoxal phosphate</keyword>
<evidence type="ECO:0000256" key="2">
    <source>
        <dbReference type="ARBA" id="ARBA00004948"/>
    </source>
</evidence>
<dbReference type="InterPro" id="IPR027939">
    <property type="entry name" value="NMT1/THI5"/>
</dbReference>
<feature type="chain" id="PRO_5039366703" description="Thiamine pyrimidine synthase" evidence="12">
    <location>
        <begin position="30"/>
        <end position="381"/>
    </location>
</feature>
<keyword evidence="9" id="KW-0408">Iron</keyword>
<reference evidence="15" key="1">
    <citation type="submission" date="2016-10" db="EMBL/GenBank/DDBJ databases">
        <authorList>
            <person name="Varghese N."/>
            <person name="Submissions S."/>
        </authorList>
    </citation>
    <scope>NUCLEOTIDE SEQUENCE [LARGE SCALE GENOMIC DNA]</scope>
    <source>
        <strain evidence="15">DSM 22965</strain>
    </source>
</reference>
<comment type="pathway">
    <text evidence="2">Cofactor biosynthesis; thiamine diphosphate biosynthesis.</text>
</comment>
<keyword evidence="6" id="KW-0479">Metal-binding</keyword>
<dbReference type="AlphaFoldDB" id="A0A1H1NK42"/>
<keyword evidence="15" id="KW-1185">Reference proteome</keyword>
<dbReference type="Pfam" id="PF09084">
    <property type="entry name" value="NMT1"/>
    <property type="match status" value="1"/>
</dbReference>
<comment type="subunit">
    <text evidence="4">Homodimer.</text>
</comment>
<evidence type="ECO:0000256" key="12">
    <source>
        <dbReference type="SAM" id="SignalP"/>
    </source>
</evidence>
<dbReference type="InterPro" id="IPR015168">
    <property type="entry name" value="SsuA/THI5"/>
</dbReference>
<dbReference type="PANTHER" id="PTHR31528">
    <property type="entry name" value="4-AMINO-5-HYDROXYMETHYL-2-METHYLPYRIMIDINE PHOSPHATE SYNTHASE THI11-RELATED"/>
    <property type="match status" value="1"/>
</dbReference>
<dbReference type="PROSITE" id="PS51257">
    <property type="entry name" value="PROKAR_LIPOPROTEIN"/>
    <property type="match status" value="1"/>
</dbReference>
<dbReference type="GO" id="GO:0046872">
    <property type="term" value="F:metal ion binding"/>
    <property type="evidence" value="ECO:0007669"/>
    <property type="project" value="UniProtKB-KW"/>
</dbReference>
<dbReference type="Gene3D" id="3.40.190.10">
    <property type="entry name" value="Periplasmic binding protein-like II"/>
    <property type="match status" value="2"/>
</dbReference>